<dbReference type="Proteomes" id="UP001239445">
    <property type="component" value="Unassembled WGS sequence"/>
</dbReference>
<comment type="caution">
    <text evidence="2">The sequence shown here is derived from an EMBL/GenBank/DDBJ whole genome shotgun (WGS) entry which is preliminary data.</text>
</comment>
<keyword evidence="3" id="KW-1185">Reference proteome</keyword>
<accession>A0AAJ0FAF6</accession>
<feature type="transmembrane region" description="Helical" evidence="1">
    <location>
        <begin position="103"/>
        <end position="129"/>
    </location>
</feature>
<keyword evidence="1" id="KW-1133">Transmembrane helix</keyword>
<organism evidence="2 3">
    <name type="scientific">Echria macrotheca</name>
    <dbReference type="NCBI Taxonomy" id="438768"/>
    <lineage>
        <taxon>Eukaryota</taxon>
        <taxon>Fungi</taxon>
        <taxon>Dikarya</taxon>
        <taxon>Ascomycota</taxon>
        <taxon>Pezizomycotina</taxon>
        <taxon>Sordariomycetes</taxon>
        <taxon>Sordariomycetidae</taxon>
        <taxon>Sordariales</taxon>
        <taxon>Schizotheciaceae</taxon>
        <taxon>Echria</taxon>
    </lineage>
</organism>
<evidence type="ECO:0000313" key="2">
    <source>
        <dbReference type="EMBL" id="KAK1761321.1"/>
    </source>
</evidence>
<feature type="transmembrane region" description="Helical" evidence="1">
    <location>
        <begin position="12"/>
        <end position="35"/>
    </location>
</feature>
<dbReference type="EMBL" id="MU839827">
    <property type="protein sequence ID" value="KAK1761321.1"/>
    <property type="molecule type" value="Genomic_DNA"/>
</dbReference>
<sequence>MAPRSLLVPIYVVLALYAADGIISLSFLSTMVAWLQRSGGAGPFTVNNGGGTFRMPGEPLNLMTNHGHVTNGAGGTAVVLIGFGGIIALISEHKSRKKYGKSSTLFLAWAVCVVLSWLLTLSALIYTFVLQNQTSSQTISLQAAARAAPAKYPLDSWTPESWYNAMLALPLADDSVRGVIAYNLRIMRGWRYNLIALFLVGFVLMVLVVAEVLRGRKSRGTYGRAPSGEVEK</sequence>
<feature type="transmembrane region" description="Helical" evidence="1">
    <location>
        <begin position="192"/>
        <end position="213"/>
    </location>
</feature>
<keyword evidence="1" id="KW-0812">Transmembrane</keyword>
<name>A0AAJ0FAF6_9PEZI</name>
<evidence type="ECO:0000313" key="3">
    <source>
        <dbReference type="Proteomes" id="UP001239445"/>
    </source>
</evidence>
<reference evidence="2" key="1">
    <citation type="submission" date="2023-06" db="EMBL/GenBank/DDBJ databases">
        <title>Genome-scale phylogeny and comparative genomics of the fungal order Sordariales.</title>
        <authorList>
            <consortium name="Lawrence Berkeley National Laboratory"/>
            <person name="Hensen N."/>
            <person name="Bonometti L."/>
            <person name="Westerberg I."/>
            <person name="Brannstrom I.O."/>
            <person name="Guillou S."/>
            <person name="Cros-Aarteil S."/>
            <person name="Calhoun S."/>
            <person name="Haridas S."/>
            <person name="Kuo A."/>
            <person name="Mondo S."/>
            <person name="Pangilinan J."/>
            <person name="Riley R."/>
            <person name="Labutti K."/>
            <person name="Andreopoulos B."/>
            <person name="Lipzen A."/>
            <person name="Chen C."/>
            <person name="Yanf M."/>
            <person name="Daum C."/>
            <person name="Ng V."/>
            <person name="Clum A."/>
            <person name="Steindorff A."/>
            <person name="Ohm R."/>
            <person name="Martin F."/>
            <person name="Silar P."/>
            <person name="Natvig D."/>
            <person name="Lalanne C."/>
            <person name="Gautier V."/>
            <person name="Ament-Velasquez S.L."/>
            <person name="Kruys A."/>
            <person name="Hutchinson M.I."/>
            <person name="Powell A.J."/>
            <person name="Barry K."/>
            <person name="Miller A.N."/>
            <person name="Grigoriev I.V."/>
            <person name="Debuchy R."/>
            <person name="Gladieux P."/>
            <person name="Thoren M.H."/>
            <person name="Johannesson H."/>
        </authorList>
    </citation>
    <scope>NUCLEOTIDE SEQUENCE</scope>
    <source>
        <strain evidence="2">PSN4</strain>
    </source>
</reference>
<evidence type="ECO:0000256" key="1">
    <source>
        <dbReference type="SAM" id="Phobius"/>
    </source>
</evidence>
<feature type="transmembrane region" description="Helical" evidence="1">
    <location>
        <begin position="72"/>
        <end position="91"/>
    </location>
</feature>
<keyword evidence="1" id="KW-0472">Membrane</keyword>
<proteinExistence type="predicted"/>
<dbReference type="AlphaFoldDB" id="A0AAJ0FAF6"/>
<protein>
    <submittedName>
        <fullName evidence="2">Uncharacterized protein</fullName>
    </submittedName>
</protein>
<gene>
    <name evidence="2" type="ORF">QBC47DRAFT_397293</name>
</gene>